<feature type="transmembrane region" description="Helical" evidence="1">
    <location>
        <begin position="242"/>
        <end position="265"/>
    </location>
</feature>
<reference evidence="3" key="1">
    <citation type="submission" date="2011-05" db="EMBL/GenBank/DDBJ databases">
        <authorList>
            <person name="Richards S.R."/>
            <person name="Qu J."/>
            <person name="Jiang H."/>
            <person name="Jhangiani S.N."/>
            <person name="Agravi P."/>
            <person name="Goodspeed R."/>
            <person name="Gross S."/>
            <person name="Mandapat C."/>
            <person name="Jackson L."/>
            <person name="Mathew T."/>
            <person name="Pu L."/>
            <person name="Thornton R."/>
            <person name="Saada N."/>
            <person name="Wilczek-Boney K.B."/>
            <person name="Lee S."/>
            <person name="Kovar C."/>
            <person name="Wu Y."/>
            <person name="Scherer S.E."/>
            <person name="Worley K.C."/>
            <person name="Muzny D.M."/>
            <person name="Gibbs R."/>
        </authorList>
    </citation>
    <scope>NUCLEOTIDE SEQUENCE</scope>
    <source>
        <strain evidence="3">Brora</strain>
    </source>
</reference>
<sequence length="290" mass="32685">MDVDANIASKCCRDRPNIVNLKHCGTAMPIHVQNNSIGLQNSAPESFHVKFWAAVLQLVKALRLRAPPPFVVGKREKIKIIDGLRFHELDNTNALHMRSVHKTLHMRIVLQFEACAASILIFIGSLRKKNHIIYTLFIISCEKLPLVNNLIVSKQYLQPKADGAPVFKQHSTGLAVIGDVVIISDTCLTGESTRDPTGSHGIGDPDFNDFLWNFNDFVWNFNMKDNNYIFATSGGLPSMMKICGFIVSFILSMSYFFLYLCILLTKLPIPLPYFCPKLIRPFHLHPFATI</sequence>
<dbReference type="Proteomes" id="UP000014500">
    <property type="component" value="Unassembled WGS sequence"/>
</dbReference>
<keyword evidence="3" id="KW-1185">Reference proteome</keyword>
<dbReference type="EMBL" id="JH431878">
    <property type="status" value="NOT_ANNOTATED_CDS"/>
    <property type="molecule type" value="Genomic_DNA"/>
</dbReference>
<name>T1J6K8_STRMM</name>
<feature type="transmembrane region" description="Helical" evidence="1">
    <location>
        <begin position="108"/>
        <end position="126"/>
    </location>
</feature>
<proteinExistence type="predicted"/>
<keyword evidence="1" id="KW-0812">Transmembrane</keyword>
<dbReference type="AlphaFoldDB" id="T1J6K8"/>
<evidence type="ECO:0000313" key="3">
    <source>
        <dbReference type="Proteomes" id="UP000014500"/>
    </source>
</evidence>
<protein>
    <submittedName>
        <fullName evidence="2">Uncharacterized protein</fullName>
    </submittedName>
</protein>
<dbReference type="HOGENOM" id="CLU_960824_0_0_1"/>
<evidence type="ECO:0000313" key="2">
    <source>
        <dbReference type="EnsemblMetazoa" id="SMAR009280-PA"/>
    </source>
</evidence>
<organism evidence="2 3">
    <name type="scientific">Strigamia maritima</name>
    <name type="common">European centipede</name>
    <name type="synonym">Geophilus maritimus</name>
    <dbReference type="NCBI Taxonomy" id="126957"/>
    <lineage>
        <taxon>Eukaryota</taxon>
        <taxon>Metazoa</taxon>
        <taxon>Ecdysozoa</taxon>
        <taxon>Arthropoda</taxon>
        <taxon>Myriapoda</taxon>
        <taxon>Chilopoda</taxon>
        <taxon>Pleurostigmophora</taxon>
        <taxon>Geophilomorpha</taxon>
        <taxon>Linotaeniidae</taxon>
        <taxon>Strigamia</taxon>
    </lineage>
</organism>
<keyword evidence="1" id="KW-1133">Transmembrane helix</keyword>
<reference evidence="2" key="2">
    <citation type="submission" date="2015-02" db="UniProtKB">
        <authorList>
            <consortium name="EnsemblMetazoa"/>
        </authorList>
    </citation>
    <scope>IDENTIFICATION</scope>
</reference>
<accession>T1J6K8</accession>
<keyword evidence="1" id="KW-0472">Membrane</keyword>
<dbReference type="EnsemblMetazoa" id="SMAR009280-RA">
    <property type="protein sequence ID" value="SMAR009280-PA"/>
    <property type="gene ID" value="SMAR009280"/>
</dbReference>
<evidence type="ECO:0000256" key="1">
    <source>
        <dbReference type="SAM" id="Phobius"/>
    </source>
</evidence>